<proteinExistence type="predicted"/>
<gene>
    <name evidence="1" type="ordered locus">Cst_c01800</name>
</gene>
<dbReference type="AlphaFoldDB" id="L7VGW1"/>
<dbReference type="STRING" id="1121335.Cst_c01800"/>
<reference evidence="1 2" key="1">
    <citation type="journal article" date="2013" name="Genome Announc.">
        <title>Complete genome sequence of Clostridium stercorarium subsp. stercorarium strain DSM 8532, a thermophilic degrader of plant cell wall fibers.</title>
        <authorList>
            <person name="Poehlein A."/>
            <person name="Zverlov V.V."/>
            <person name="Daniel R."/>
            <person name="Schwarz W.H."/>
            <person name="Liebl W."/>
        </authorList>
    </citation>
    <scope>NUCLEOTIDE SEQUENCE [LARGE SCALE GENOMIC DNA]</scope>
    <source>
        <strain evidence="2">ATCC 35414 / DSM 8532 / NCIMB 11754</strain>
    </source>
</reference>
<name>L7VGW1_THES1</name>
<accession>L7VGW1</accession>
<organism evidence="1 2">
    <name type="scientific">Thermoclostridium stercorarium (strain ATCC 35414 / DSM 8532 / NCIMB 11754)</name>
    <name type="common">Clostridium stercorarium</name>
    <dbReference type="NCBI Taxonomy" id="1121335"/>
    <lineage>
        <taxon>Bacteria</taxon>
        <taxon>Bacillati</taxon>
        <taxon>Bacillota</taxon>
        <taxon>Clostridia</taxon>
        <taxon>Eubacteriales</taxon>
        <taxon>Oscillospiraceae</taxon>
        <taxon>Thermoclostridium</taxon>
    </lineage>
</organism>
<dbReference type="Proteomes" id="UP000011220">
    <property type="component" value="Chromosome"/>
</dbReference>
<dbReference type="PATRIC" id="fig|1121335.3.peg.172"/>
<evidence type="ECO:0000313" key="1">
    <source>
        <dbReference type="EMBL" id="AGC67205.1"/>
    </source>
</evidence>
<evidence type="ECO:0000313" key="2">
    <source>
        <dbReference type="Proteomes" id="UP000011220"/>
    </source>
</evidence>
<dbReference type="KEGG" id="css:Cst_c01800"/>
<keyword evidence="2" id="KW-1185">Reference proteome</keyword>
<sequence>MALGIKTPSIINYISKGNAFRREISEYKIVKCAITIKIYIGVLNKV</sequence>
<protein>
    <submittedName>
        <fullName evidence="1">Uncharacterized protein</fullName>
    </submittedName>
</protein>
<dbReference type="EMBL" id="CP004044">
    <property type="protein sequence ID" value="AGC67205.1"/>
    <property type="molecule type" value="Genomic_DNA"/>
</dbReference>